<feature type="non-terminal residue" evidence="2">
    <location>
        <position position="1"/>
    </location>
</feature>
<organism evidence="2 3">
    <name type="scientific">Cetraspora pellucida</name>
    <dbReference type="NCBI Taxonomy" id="1433469"/>
    <lineage>
        <taxon>Eukaryota</taxon>
        <taxon>Fungi</taxon>
        <taxon>Fungi incertae sedis</taxon>
        <taxon>Mucoromycota</taxon>
        <taxon>Glomeromycotina</taxon>
        <taxon>Glomeromycetes</taxon>
        <taxon>Diversisporales</taxon>
        <taxon>Gigasporaceae</taxon>
        <taxon>Cetraspora</taxon>
    </lineage>
</organism>
<protein>
    <submittedName>
        <fullName evidence="2">8710_t:CDS:1</fullName>
    </submittedName>
</protein>
<evidence type="ECO:0000256" key="1">
    <source>
        <dbReference type="SAM" id="MobiDB-lite"/>
    </source>
</evidence>
<dbReference type="AlphaFoldDB" id="A0A9N9JTB1"/>
<accession>A0A9N9JTB1</accession>
<name>A0A9N9JTB1_9GLOM</name>
<dbReference type="EMBL" id="CAJVQA010029177">
    <property type="protein sequence ID" value="CAG8796288.1"/>
    <property type="molecule type" value="Genomic_DNA"/>
</dbReference>
<proteinExistence type="predicted"/>
<gene>
    <name evidence="2" type="ORF">CPELLU_LOCUS17354</name>
</gene>
<keyword evidence="3" id="KW-1185">Reference proteome</keyword>
<dbReference type="Proteomes" id="UP000789759">
    <property type="component" value="Unassembled WGS sequence"/>
</dbReference>
<evidence type="ECO:0000313" key="2">
    <source>
        <dbReference type="EMBL" id="CAG8796288.1"/>
    </source>
</evidence>
<reference evidence="2" key="1">
    <citation type="submission" date="2021-06" db="EMBL/GenBank/DDBJ databases">
        <authorList>
            <person name="Kallberg Y."/>
            <person name="Tangrot J."/>
            <person name="Rosling A."/>
        </authorList>
    </citation>
    <scope>NUCLEOTIDE SEQUENCE</scope>
    <source>
        <strain evidence="2">FL966</strain>
    </source>
</reference>
<sequence length="74" mass="8217">FDKSKLPVDASSLTISFSYHFDEKGEEEIDELERNKDDENAATSSSQAAEITEIFNKRTKESNTNASSNNVLGD</sequence>
<evidence type="ECO:0000313" key="3">
    <source>
        <dbReference type="Proteomes" id="UP000789759"/>
    </source>
</evidence>
<comment type="caution">
    <text evidence="2">The sequence shown here is derived from an EMBL/GenBank/DDBJ whole genome shotgun (WGS) entry which is preliminary data.</text>
</comment>
<feature type="region of interest" description="Disordered" evidence="1">
    <location>
        <begin position="26"/>
        <end position="49"/>
    </location>
</feature>